<evidence type="ECO:0000256" key="6">
    <source>
        <dbReference type="ARBA" id="ARBA00023180"/>
    </source>
</evidence>
<dbReference type="PANTHER" id="PTHR48064">
    <property type="entry name" value="OS01G0750400 PROTEIN"/>
    <property type="match status" value="1"/>
</dbReference>
<sequence length="143" mass="15788">MQLYLFNIFFFFFFLCLSVSISTVSGLNSDRVALLSLSKHWTSVSASISSRPQGGSFRHLQTLDLSVNKFSGKIPKELASCNLLEYLDLFVNGFSGEIPESLFAILALAYVNMGINMLNGSILGNVGNLSELLQLSLYQNQFS</sequence>
<keyword evidence="3 7" id="KW-0732">Signal</keyword>
<dbReference type="PANTHER" id="PTHR48064:SF6">
    <property type="entry name" value="RECEPTOR-LIKE PROTEIN KINASE 2"/>
    <property type="match status" value="1"/>
</dbReference>
<dbReference type="GO" id="GO:0016020">
    <property type="term" value="C:membrane"/>
    <property type="evidence" value="ECO:0007669"/>
    <property type="project" value="UniProtKB-SubCell"/>
</dbReference>
<name>A0AAD4WA45_PRUDU</name>
<evidence type="ECO:0000256" key="2">
    <source>
        <dbReference type="ARBA" id="ARBA00022614"/>
    </source>
</evidence>
<comment type="subcellular location">
    <subcellularLocation>
        <location evidence="1">Membrane</location>
    </subcellularLocation>
</comment>
<dbReference type="Pfam" id="PF00560">
    <property type="entry name" value="LRR_1"/>
    <property type="match status" value="2"/>
</dbReference>
<evidence type="ECO:0000256" key="3">
    <source>
        <dbReference type="ARBA" id="ARBA00022729"/>
    </source>
</evidence>
<evidence type="ECO:0008006" key="10">
    <source>
        <dbReference type="Google" id="ProtNLM"/>
    </source>
</evidence>
<evidence type="ECO:0000256" key="4">
    <source>
        <dbReference type="ARBA" id="ARBA00022737"/>
    </source>
</evidence>
<evidence type="ECO:0000313" key="8">
    <source>
        <dbReference type="EMBL" id="KAI5339648.1"/>
    </source>
</evidence>
<dbReference type="SUPFAM" id="SSF52058">
    <property type="entry name" value="L domain-like"/>
    <property type="match status" value="1"/>
</dbReference>
<proteinExistence type="predicted"/>
<dbReference type="InterPro" id="IPR001611">
    <property type="entry name" value="Leu-rich_rpt"/>
</dbReference>
<dbReference type="InterPro" id="IPR053038">
    <property type="entry name" value="RLP_Defense"/>
</dbReference>
<dbReference type="EMBL" id="JAJFAZ020000003">
    <property type="protein sequence ID" value="KAI5339648.1"/>
    <property type="molecule type" value="Genomic_DNA"/>
</dbReference>
<evidence type="ECO:0000313" key="9">
    <source>
        <dbReference type="Proteomes" id="UP001054821"/>
    </source>
</evidence>
<evidence type="ECO:0000256" key="5">
    <source>
        <dbReference type="ARBA" id="ARBA00023136"/>
    </source>
</evidence>
<keyword evidence="5" id="KW-0472">Membrane</keyword>
<protein>
    <recommendedName>
        <fullName evidence="10">Non-specific serine/threonine protein kinase</fullName>
    </recommendedName>
</protein>
<dbReference type="Proteomes" id="UP001054821">
    <property type="component" value="Chromosome 3"/>
</dbReference>
<dbReference type="Gene3D" id="3.80.10.10">
    <property type="entry name" value="Ribonuclease Inhibitor"/>
    <property type="match status" value="1"/>
</dbReference>
<dbReference type="FunFam" id="3.80.10.10:FF:000041">
    <property type="entry name" value="LRR receptor-like serine/threonine-protein kinase ERECTA"/>
    <property type="match status" value="1"/>
</dbReference>
<organism evidence="8 9">
    <name type="scientific">Prunus dulcis</name>
    <name type="common">Almond</name>
    <name type="synonym">Amygdalus dulcis</name>
    <dbReference type="NCBI Taxonomy" id="3755"/>
    <lineage>
        <taxon>Eukaryota</taxon>
        <taxon>Viridiplantae</taxon>
        <taxon>Streptophyta</taxon>
        <taxon>Embryophyta</taxon>
        <taxon>Tracheophyta</taxon>
        <taxon>Spermatophyta</taxon>
        <taxon>Magnoliopsida</taxon>
        <taxon>eudicotyledons</taxon>
        <taxon>Gunneridae</taxon>
        <taxon>Pentapetalae</taxon>
        <taxon>rosids</taxon>
        <taxon>fabids</taxon>
        <taxon>Rosales</taxon>
        <taxon>Rosaceae</taxon>
        <taxon>Amygdaloideae</taxon>
        <taxon>Amygdaleae</taxon>
        <taxon>Prunus</taxon>
    </lineage>
</organism>
<feature type="chain" id="PRO_5042138723" description="Non-specific serine/threonine protein kinase" evidence="7">
    <location>
        <begin position="27"/>
        <end position="143"/>
    </location>
</feature>
<dbReference type="InterPro" id="IPR032675">
    <property type="entry name" value="LRR_dom_sf"/>
</dbReference>
<gene>
    <name evidence="8" type="ORF">L3X38_018920</name>
</gene>
<feature type="signal peptide" evidence="7">
    <location>
        <begin position="1"/>
        <end position="26"/>
    </location>
</feature>
<comment type="caution">
    <text evidence="8">The sequence shown here is derived from an EMBL/GenBank/DDBJ whole genome shotgun (WGS) entry which is preliminary data.</text>
</comment>
<keyword evidence="9" id="KW-1185">Reference proteome</keyword>
<evidence type="ECO:0000256" key="1">
    <source>
        <dbReference type="ARBA" id="ARBA00004370"/>
    </source>
</evidence>
<dbReference type="AlphaFoldDB" id="A0AAD4WA45"/>
<accession>A0AAD4WA45</accession>
<reference evidence="8 9" key="1">
    <citation type="journal article" date="2022" name="G3 (Bethesda)">
        <title>Whole-genome sequence and methylome profiling of the almond [Prunus dulcis (Mill.) D.A. Webb] cultivar 'Nonpareil'.</title>
        <authorList>
            <person name="D'Amico-Willman K.M."/>
            <person name="Ouma W.Z."/>
            <person name="Meulia T."/>
            <person name="Sideli G.M."/>
            <person name="Gradziel T.M."/>
            <person name="Fresnedo-Ramirez J."/>
        </authorList>
    </citation>
    <scope>NUCLEOTIDE SEQUENCE [LARGE SCALE GENOMIC DNA]</scope>
    <source>
        <strain evidence="8">Clone GOH B32 T37-40</strain>
    </source>
</reference>
<evidence type="ECO:0000256" key="7">
    <source>
        <dbReference type="SAM" id="SignalP"/>
    </source>
</evidence>
<keyword evidence="4" id="KW-0677">Repeat</keyword>
<keyword evidence="6" id="KW-0325">Glycoprotein</keyword>
<keyword evidence="2" id="KW-0433">Leucine-rich repeat</keyword>